<dbReference type="GO" id="GO:0006457">
    <property type="term" value="P:protein folding"/>
    <property type="evidence" value="ECO:0007669"/>
    <property type="project" value="TreeGrafter"/>
</dbReference>
<dbReference type="PROSITE" id="PS51501">
    <property type="entry name" value="ZF_DNL"/>
    <property type="match status" value="1"/>
</dbReference>
<dbReference type="Gramene" id="Kaladp0050s0269.1.v1.1">
    <property type="protein sequence ID" value="Kaladp0050s0269.1.v1.1"/>
    <property type="gene ID" value="Kaladp0050s0269.v1.1"/>
</dbReference>
<dbReference type="GO" id="GO:0008270">
    <property type="term" value="F:zinc ion binding"/>
    <property type="evidence" value="ECO:0007669"/>
    <property type="project" value="UniProtKB-KW"/>
</dbReference>
<evidence type="ECO:0000313" key="4">
    <source>
        <dbReference type="Proteomes" id="UP000594263"/>
    </source>
</evidence>
<proteinExistence type="predicted"/>
<dbReference type="PANTHER" id="PTHR20922">
    <property type="entry name" value="DNL-TYPE ZINC FINGER PROTEIN"/>
    <property type="match status" value="1"/>
</dbReference>
<keyword evidence="4" id="KW-1185">Reference proteome</keyword>
<dbReference type="InterPro" id="IPR024158">
    <property type="entry name" value="Mt_import_TIM15"/>
</dbReference>
<dbReference type="InterPro" id="IPR007853">
    <property type="entry name" value="Znf_DNL-typ"/>
</dbReference>
<dbReference type="GO" id="GO:0051087">
    <property type="term" value="F:protein-folding chaperone binding"/>
    <property type="evidence" value="ECO:0007669"/>
    <property type="project" value="TreeGrafter"/>
</dbReference>
<dbReference type="PANTHER" id="PTHR20922:SF19">
    <property type="entry name" value="F24J5.3"/>
    <property type="match status" value="1"/>
</dbReference>
<accession>A0A7N0U1D4</accession>
<keyword evidence="1" id="KW-0863">Zinc-finger</keyword>
<evidence type="ECO:0000313" key="3">
    <source>
        <dbReference type="EnsemblPlants" id="Kaladp0050s0269.1.v1.1"/>
    </source>
</evidence>
<dbReference type="GO" id="GO:0050821">
    <property type="term" value="P:protein stabilization"/>
    <property type="evidence" value="ECO:0007669"/>
    <property type="project" value="TreeGrafter"/>
</dbReference>
<reference evidence="3" key="1">
    <citation type="submission" date="2021-01" db="UniProtKB">
        <authorList>
            <consortium name="EnsemblPlants"/>
        </authorList>
    </citation>
    <scope>IDENTIFICATION</scope>
</reference>
<feature type="domain" description="DNL-type" evidence="2">
    <location>
        <begin position="102"/>
        <end position="176"/>
    </location>
</feature>
<organism evidence="3 4">
    <name type="scientific">Kalanchoe fedtschenkoi</name>
    <name type="common">Lavender scallops</name>
    <name type="synonym">South American air plant</name>
    <dbReference type="NCBI Taxonomy" id="63787"/>
    <lineage>
        <taxon>Eukaryota</taxon>
        <taxon>Viridiplantae</taxon>
        <taxon>Streptophyta</taxon>
        <taxon>Embryophyta</taxon>
        <taxon>Tracheophyta</taxon>
        <taxon>Spermatophyta</taxon>
        <taxon>Magnoliopsida</taxon>
        <taxon>eudicotyledons</taxon>
        <taxon>Gunneridae</taxon>
        <taxon>Pentapetalae</taxon>
        <taxon>Saxifragales</taxon>
        <taxon>Crassulaceae</taxon>
        <taxon>Kalanchoe</taxon>
    </lineage>
</organism>
<evidence type="ECO:0000259" key="2">
    <source>
        <dbReference type="PROSITE" id="PS51501"/>
    </source>
</evidence>
<keyword evidence="1" id="KW-0479">Metal-binding</keyword>
<protein>
    <recommendedName>
        <fullName evidence="2">DNL-type domain-containing protein</fullName>
    </recommendedName>
</protein>
<dbReference type="Pfam" id="PF05180">
    <property type="entry name" value="zf-DNL"/>
    <property type="match status" value="1"/>
</dbReference>
<dbReference type="EnsemblPlants" id="Kaladp0050s0269.1.v1.1">
    <property type="protein sequence ID" value="Kaladp0050s0269.1.v1.1"/>
    <property type="gene ID" value="Kaladp0050s0269.v1.1"/>
</dbReference>
<dbReference type="GO" id="GO:0030150">
    <property type="term" value="P:protein import into mitochondrial matrix"/>
    <property type="evidence" value="ECO:0007669"/>
    <property type="project" value="TreeGrafter"/>
</dbReference>
<name>A0A7N0U1D4_KALFE</name>
<sequence>MATISYPFASSAVNSLLLLPEASPRPAVRPSFLSSRNTSKIDPFRCCRLRLSQSPKPKVVARAKAVSCSVDDDLKLSSDSDSSSSSDKLLQSVDAASIDLKLPRRTLLVQFTCNECGERTQRLINRMAYEKGTVFVQCAGCLQHHKLVDNLGLVVEYDLQEEASRDEDQVPPVPFS</sequence>
<dbReference type="AlphaFoldDB" id="A0A7N0U1D4"/>
<evidence type="ECO:0000256" key="1">
    <source>
        <dbReference type="PROSITE-ProRule" id="PRU00834"/>
    </source>
</evidence>
<keyword evidence="1" id="KW-0862">Zinc</keyword>
<dbReference type="Proteomes" id="UP000594263">
    <property type="component" value="Unplaced"/>
</dbReference>
<dbReference type="GO" id="GO:0005739">
    <property type="term" value="C:mitochondrion"/>
    <property type="evidence" value="ECO:0007669"/>
    <property type="project" value="TreeGrafter"/>
</dbReference>